<dbReference type="Pfam" id="PF14322">
    <property type="entry name" value="SusD-like_3"/>
    <property type="match status" value="1"/>
</dbReference>
<keyword evidence="4" id="KW-0472">Membrane</keyword>
<dbReference type="InterPro" id="IPR033985">
    <property type="entry name" value="SusD-like_N"/>
</dbReference>
<evidence type="ECO:0000313" key="9">
    <source>
        <dbReference type="Proteomes" id="UP000256779"/>
    </source>
</evidence>
<dbReference type="InterPro" id="IPR011990">
    <property type="entry name" value="TPR-like_helical_dom_sf"/>
</dbReference>
<evidence type="ECO:0000256" key="3">
    <source>
        <dbReference type="ARBA" id="ARBA00022729"/>
    </source>
</evidence>
<keyword evidence="9" id="KW-1185">Reference proteome</keyword>
<dbReference type="Proteomes" id="UP000256779">
    <property type="component" value="Unassembled WGS sequence"/>
</dbReference>
<proteinExistence type="inferred from homology"/>
<organism evidence="8 9">
    <name type="scientific">Marinoscillum furvescens DSM 4134</name>
    <dbReference type="NCBI Taxonomy" id="1122208"/>
    <lineage>
        <taxon>Bacteria</taxon>
        <taxon>Pseudomonadati</taxon>
        <taxon>Bacteroidota</taxon>
        <taxon>Cytophagia</taxon>
        <taxon>Cytophagales</taxon>
        <taxon>Reichenbachiellaceae</taxon>
        <taxon>Marinoscillum</taxon>
    </lineage>
</organism>
<dbReference type="EMBL" id="QREG01000013">
    <property type="protein sequence ID" value="RED97012.1"/>
    <property type="molecule type" value="Genomic_DNA"/>
</dbReference>
<dbReference type="GO" id="GO:0009279">
    <property type="term" value="C:cell outer membrane"/>
    <property type="evidence" value="ECO:0007669"/>
    <property type="project" value="UniProtKB-SubCell"/>
</dbReference>
<gene>
    <name evidence="8" type="ORF">C7460_11360</name>
</gene>
<reference evidence="8 9" key="1">
    <citation type="submission" date="2018-07" db="EMBL/GenBank/DDBJ databases">
        <title>Genomic Encyclopedia of Type Strains, Phase IV (KMG-IV): sequencing the most valuable type-strain genomes for metagenomic binning, comparative biology and taxonomic classification.</title>
        <authorList>
            <person name="Goeker M."/>
        </authorList>
    </citation>
    <scope>NUCLEOTIDE SEQUENCE [LARGE SCALE GENOMIC DNA]</scope>
    <source>
        <strain evidence="8 9">DSM 4134</strain>
    </source>
</reference>
<evidence type="ECO:0000256" key="4">
    <source>
        <dbReference type="ARBA" id="ARBA00023136"/>
    </source>
</evidence>
<dbReference type="SUPFAM" id="SSF48452">
    <property type="entry name" value="TPR-like"/>
    <property type="match status" value="1"/>
</dbReference>
<name>A0A3D9L2U4_MARFU</name>
<evidence type="ECO:0000256" key="1">
    <source>
        <dbReference type="ARBA" id="ARBA00004442"/>
    </source>
</evidence>
<comment type="similarity">
    <text evidence="2">Belongs to the SusD family.</text>
</comment>
<evidence type="ECO:0000259" key="6">
    <source>
        <dbReference type="Pfam" id="PF07980"/>
    </source>
</evidence>
<evidence type="ECO:0000313" key="8">
    <source>
        <dbReference type="EMBL" id="RED97012.1"/>
    </source>
</evidence>
<keyword evidence="3" id="KW-0732">Signal</keyword>
<accession>A0A3D9L2U4</accession>
<dbReference type="Gene3D" id="1.25.40.390">
    <property type="match status" value="1"/>
</dbReference>
<dbReference type="InterPro" id="IPR012944">
    <property type="entry name" value="SusD_RagB_dom"/>
</dbReference>
<comment type="subcellular location">
    <subcellularLocation>
        <location evidence="1">Cell outer membrane</location>
    </subcellularLocation>
</comment>
<dbReference type="CDD" id="cd08977">
    <property type="entry name" value="SusD"/>
    <property type="match status" value="1"/>
</dbReference>
<dbReference type="AlphaFoldDB" id="A0A3D9L2U4"/>
<comment type="caution">
    <text evidence="8">The sequence shown here is derived from an EMBL/GenBank/DDBJ whole genome shotgun (WGS) entry which is preliminary data.</text>
</comment>
<dbReference type="Pfam" id="PF07980">
    <property type="entry name" value="SusD_RagB"/>
    <property type="match status" value="1"/>
</dbReference>
<protein>
    <submittedName>
        <fullName evidence="8">Putative outer membrane starch-binding protein</fullName>
    </submittedName>
</protein>
<sequence>MKNIIVLILVAVVMLTSCDDDFLEVESPNLTDQAVWQDATLAEAFVLGLYTSIRIADKEPGHNGGDTPGGFGRGFHWALFSSVSDETIYSNDDATYLVQRGQMSPSNFGFMSTTWGRSYRGIREVNLALSKVDVPESPFEEDIKNRLIGELHFIRAFRYFDLLKGFGPVPIMGDRVTSLEDADFSELFDRRPIQEVVDYIVAELDLAIANLPADNGARATSGAAMALKSRVLLYAASPLYTETDDPAKWQAAATAAEEVISLGKYQLVTDLRSDPAENFQQYFLNRTATSEDIFMRFYVEESSSGGRAIPIERMNGPNGSGGWGGNCPMQNFVDDFEMDNGLPITDPASGYDDQDPYSNRDPRFYASVVYNGGMIRDRAYESFTPGGADSPDGNEPWNTSPTGYLMRKFMREDISLNSWNQMGTTPWRYFRYAEILLNFAEAQNELAGPNSTGSTGYTPYAAVNEVRARAGMPALPAGLDKAAFRERLRNERRVELAFEEHRYFDVRRWKIAETVENQPARRVTITKESDGSLTYSYDQEALSGKQFEQQHYWFPIPLEEISASDGMLDQNPFY</sequence>
<evidence type="ECO:0000256" key="5">
    <source>
        <dbReference type="ARBA" id="ARBA00023237"/>
    </source>
</evidence>
<feature type="domain" description="RagB/SusD" evidence="6">
    <location>
        <begin position="293"/>
        <end position="574"/>
    </location>
</feature>
<dbReference type="PROSITE" id="PS51257">
    <property type="entry name" value="PROKAR_LIPOPROTEIN"/>
    <property type="match status" value="1"/>
</dbReference>
<feature type="domain" description="SusD-like N-terminal" evidence="7">
    <location>
        <begin position="109"/>
        <end position="233"/>
    </location>
</feature>
<dbReference type="OrthoDB" id="5694214at2"/>
<dbReference type="RefSeq" id="WP_115868754.1">
    <property type="nucleotide sequence ID" value="NZ_QREG01000013.1"/>
</dbReference>
<evidence type="ECO:0000256" key="2">
    <source>
        <dbReference type="ARBA" id="ARBA00006275"/>
    </source>
</evidence>
<evidence type="ECO:0000259" key="7">
    <source>
        <dbReference type="Pfam" id="PF14322"/>
    </source>
</evidence>
<keyword evidence="5" id="KW-0998">Cell outer membrane</keyword>